<dbReference type="PANTHER" id="PTHR11036:SF145">
    <property type="entry name" value="SEMAPHORIN-4A ISOFORM X1-RELATED"/>
    <property type="match status" value="1"/>
</dbReference>
<evidence type="ECO:0000256" key="5">
    <source>
        <dbReference type="PROSITE-ProRule" id="PRU00352"/>
    </source>
</evidence>
<dbReference type="InterPro" id="IPR015943">
    <property type="entry name" value="WD40/YVTN_repeat-like_dom_sf"/>
</dbReference>
<reference evidence="10" key="2">
    <citation type="submission" date="2025-08" db="UniProtKB">
        <authorList>
            <consortium name="Ensembl"/>
        </authorList>
    </citation>
    <scope>IDENTIFICATION</scope>
</reference>
<protein>
    <recommendedName>
        <fullName evidence="9">Sema domain-containing protein</fullName>
    </recommendedName>
</protein>
<dbReference type="Gene3D" id="3.30.1680.10">
    <property type="entry name" value="ligand-binding face of the semaphorins, domain 2"/>
    <property type="match status" value="1"/>
</dbReference>
<keyword evidence="8" id="KW-0732">Signal</keyword>
<evidence type="ECO:0000256" key="3">
    <source>
        <dbReference type="ARBA" id="ARBA00023157"/>
    </source>
</evidence>
<dbReference type="SMART" id="SM00630">
    <property type="entry name" value="Sema"/>
    <property type="match status" value="1"/>
</dbReference>
<name>A0A3P8WR15_CYNSE</name>
<evidence type="ECO:0000313" key="10">
    <source>
        <dbReference type="Ensembl" id="ENSCSEP00000028922.1"/>
    </source>
</evidence>
<dbReference type="Pfam" id="PF01403">
    <property type="entry name" value="Sema"/>
    <property type="match status" value="1"/>
</dbReference>
<evidence type="ECO:0000256" key="8">
    <source>
        <dbReference type="SAM" id="SignalP"/>
    </source>
</evidence>
<evidence type="ECO:0000256" key="7">
    <source>
        <dbReference type="SAM" id="Phobius"/>
    </source>
</evidence>
<feature type="region of interest" description="Disordered" evidence="6">
    <location>
        <begin position="764"/>
        <end position="804"/>
    </location>
</feature>
<dbReference type="GO" id="GO:0007411">
    <property type="term" value="P:axon guidance"/>
    <property type="evidence" value="ECO:0007669"/>
    <property type="project" value="TreeGrafter"/>
</dbReference>
<keyword evidence="2 7" id="KW-0472">Membrane</keyword>
<dbReference type="InterPro" id="IPR002165">
    <property type="entry name" value="Plexin_repeat"/>
</dbReference>
<keyword evidence="4" id="KW-0325">Glycoprotein</keyword>
<dbReference type="InterPro" id="IPR036352">
    <property type="entry name" value="Semap_dom_sf"/>
</dbReference>
<dbReference type="STRING" id="244447.ENSCSEP00000028922"/>
<dbReference type="SUPFAM" id="SSF103575">
    <property type="entry name" value="Plexin repeat"/>
    <property type="match status" value="1"/>
</dbReference>
<evidence type="ECO:0000313" key="11">
    <source>
        <dbReference type="Proteomes" id="UP000265120"/>
    </source>
</evidence>
<dbReference type="InterPro" id="IPR045791">
    <property type="entry name" value="Sema4F_C"/>
</dbReference>
<dbReference type="GO" id="GO:0045499">
    <property type="term" value="F:chemorepellent activity"/>
    <property type="evidence" value="ECO:0007669"/>
    <property type="project" value="TreeGrafter"/>
</dbReference>
<keyword evidence="11" id="KW-1185">Reference proteome</keyword>
<evidence type="ECO:0000256" key="2">
    <source>
        <dbReference type="ARBA" id="ARBA00023136"/>
    </source>
</evidence>
<dbReference type="PANTHER" id="PTHR11036">
    <property type="entry name" value="SEMAPHORIN"/>
    <property type="match status" value="1"/>
</dbReference>
<dbReference type="GO" id="GO:0001755">
    <property type="term" value="P:neural crest cell migration"/>
    <property type="evidence" value="ECO:0007669"/>
    <property type="project" value="TreeGrafter"/>
</dbReference>
<feature type="signal peptide" evidence="8">
    <location>
        <begin position="1"/>
        <end position="22"/>
    </location>
</feature>
<organism evidence="10 11">
    <name type="scientific">Cynoglossus semilaevis</name>
    <name type="common">Tongue sole</name>
    <dbReference type="NCBI Taxonomy" id="244447"/>
    <lineage>
        <taxon>Eukaryota</taxon>
        <taxon>Metazoa</taxon>
        <taxon>Chordata</taxon>
        <taxon>Craniata</taxon>
        <taxon>Vertebrata</taxon>
        <taxon>Euteleostomi</taxon>
        <taxon>Actinopterygii</taxon>
        <taxon>Neopterygii</taxon>
        <taxon>Teleostei</taxon>
        <taxon>Neoteleostei</taxon>
        <taxon>Acanthomorphata</taxon>
        <taxon>Carangaria</taxon>
        <taxon>Pleuronectiformes</taxon>
        <taxon>Pleuronectoidei</taxon>
        <taxon>Cynoglossidae</taxon>
        <taxon>Cynoglossinae</taxon>
        <taxon>Cynoglossus</taxon>
    </lineage>
</organism>
<dbReference type="Pfam" id="PF19428">
    <property type="entry name" value="Sema4F_C"/>
    <property type="match status" value="1"/>
</dbReference>
<dbReference type="Gene3D" id="2.130.10.10">
    <property type="entry name" value="YVTN repeat-like/Quinoprotein amine dehydrogenase"/>
    <property type="match status" value="1"/>
</dbReference>
<comment type="caution">
    <text evidence="5">Lacks conserved residue(s) required for the propagation of feature annotation.</text>
</comment>
<accession>A0A3P8WR15</accession>
<dbReference type="InterPro" id="IPR016201">
    <property type="entry name" value="PSI"/>
</dbReference>
<dbReference type="Ensembl" id="ENSCSET00000029317.1">
    <property type="protein sequence ID" value="ENSCSEP00000028922.1"/>
    <property type="gene ID" value="ENSCSEG00000018517.1"/>
</dbReference>
<dbReference type="SMART" id="SM00423">
    <property type="entry name" value="PSI"/>
    <property type="match status" value="1"/>
</dbReference>
<keyword evidence="7" id="KW-1133">Transmembrane helix</keyword>
<evidence type="ECO:0000259" key="9">
    <source>
        <dbReference type="PROSITE" id="PS51004"/>
    </source>
</evidence>
<evidence type="ECO:0000256" key="1">
    <source>
        <dbReference type="ARBA" id="ARBA00004370"/>
    </source>
</evidence>
<dbReference type="InParanoid" id="A0A3P8WR15"/>
<dbReference type="GO" id="GO:0071526">
    <property type="term" value="P:semaphorin-plexin signaling pathway"/>
    <property type="evidence" value="ECO:0007669"/>
    <property type="project" value="TreeGrafter"/>
</dbReference>
<sequence length="835" mass="92772">MENRSTLSVIVALLGMLSQCLTHLTPRITFSIGSPGRHLTRFSNHDVGNTTTLLLSEAGDMLYVGARDAVLALDVSHEDVITLRNKLDWSPSDKDLEQCSMKGKNIADCPNFIRVLQFLNSSHIYACGTFAFSPRCTYVNSESLTMSMKPDEGRGRCPYDPYQRNTAIIVDGELYTGTVADYRGNRPVISRHLSESRRVDLKLDDTLGWLEDPTFISSSYIPDEEKIYFFFSEVGREYDFIDKFIVSRVSQICMSDVGGQRTLQRRWTTFAKAQLLCQADNELPYNVLQDIDTLPPAEGVPADETLFYGIFTSQWSVNSGHSAVCSFRLSDIRAVFSGNYKVLNRDTLQWSTRVQEKVANPGECGLHNASDNALRFIKENFLADDSVRPIDRHLTMVSTGYKYSHLTAQRVQAANNKNYTVLFLLTESGYLHKAVVLQSGAHIVEEVQVFEQPQPVKSLKLSIPKGMIYVGTSEGVMRVPTANCSFYWTCAQCVLARDPFCGWDTVSRTCVETSNTQISLAQDVDTGNVKETCDRGTFTNRVRFDPNEVSAGELVSVALNEVVRLRCPAASHLSQQLWERPNSQLSSDLYLHLGDGGLSFVATPATLGHYLCLSIENGYQQTMAIYHVKQKSGPLVQTTSSYTALQTLTAAKTQAAPSPSPGLHSFEFWPLLKKTMQGDIEPTVSSMDTTPVPTQRGLNLTVWTPEPGQTETDFVGGELLHSAREPCYLKELVVVSVLLVLCISLTITMFLYVVRLHCRSRTVPHTATPSRNSDRRTPVEHEAPRRNQLFNKSNRHSPHSGQACGSGCNGALTEDNPLPSTAILLSILQHHDGSQ</sequence>
<feature type="transmembrane region" description="Helical" evidence="7">
    <location>
        <begin position="732"/>
        <end position="754"/>
    </location>
</feature>
<dbReference type="Proteomes" id="UP000265120">
    <property type="component" value="Chromosome 18"/>
</dbReference>
<evidence type="ECO:0000256" key="6">
    <source>
        <dbReference type="SAM" id="MobiDB-lite"/>
    </source>
</evidence>
<dbReference type="Pfam" id="PF01437">
    <property type="entry name" value="PSI"/>
    <property type="match status" value="1"/>
</dbReference>
<keyword evidence="3" id="KW-1015">Disulfide bond</keyword>
<feature type="domain" description="Sema" evidence="9">
    <location>
        <begin position="27"/>
        <end position="481"/>
    </location>
</feature>
<dbReference type="FunFam" id="2.130.10.10:FF:000257">
    <property type="entry name" value="semaphorin-4A isoform X2"/>
    <property type="match status" value="1"/>
</dbReference>
<feature type="chain" id="PRO_5018295644" description="Sema domain-containing protein" evidence="8">
    <location>
        <begin position="23"/>
        <end position="835"/>
    </location>
</feature>
<dbReference type="GO" id="GO:0030215">
    <property type="term" value="F:semaphorin receptor binding"/>
    <property type="evidence" value="ECO:0007669"/>
    <property type="project" value="InterPro"/>
</dbReference>
<reference evidence="10 11" key="1">
    <citation type="journal article" date="2014" name="Nat. Genet.">
        <title>Whole-genome sequence of a flatfish provides insights into ZW sex chromosome evolution and adaptation to a benthic lifestyle.</title>
        <authorList>
            <person name="Chen S."/>
            <person name="Zhang G."/>
            <person name="Shao C."/>
            <person name="Huang Q."/>
            <person name="Liu G."/>
            <person name="Zhang P."/>
            <person name="Song W."/>
            <person name="An N."/>
            <person name="Chalopin D."/>
            <person name="Volff J.N."/>
            <person name="Hong Y."/>
            <person name="Li Q."/>
            <person name="Sha Z."/>
            <person name="Zhou H."/>
            <person name="Xie M."/>
            <person name="Yu Q."/>
            <person name="Liu Y."/>
            <person name="Xiang H."/>
            <person name="Wang N."/>
            <person name="Wu K."/>
            <person name="Yang C."/>
            <person name="Zhou Q."/>
            <person name="Liao X."/>
            <person name="Yang L."/>
            <person name="Hu Q."/>
            <person name="Zhang J."/>
            <person name="Meng L."/>
            <person name="Jin L."/>
            <person name="Tian Y."/>
            <person name="Lian J."/>
            <person name="Yang J."/>
            <person name="Miao G."/>
            <person name="Liu S."/>
            <person name="Liang Z."/>
            <person name="Yan F."/>
            <person name="Li Y."/>
            <person name="Sun B."/>
            <person name="Zhang H."/>
            <person name="Zhang J."/>
            <person name="Zhu Y."/>
            <person name="Du M."/>
            <person name="Zhao Y."/>
            <person name="Schartl M."/>
            <person name="Tang Q."/>
            <person name="Wang J."/>
        </authorList>
    </citation>
    <scope>NUCLEOTIDE SEQUENCE</scope>
</reference>
<dbReference type="InterPro" id="IPR027231">
    <property type="entry name" value="Semaphorin"/>
</dbReference>
<dbReference type="SUPFAM" id="SSF101912">
    <property type="entry name" value="Sema domain"/>
    <property type="match status" value="1"/>
</dbReference>
<feature type="compositionally biased region" description="Basic and acidic residues" evidence="6">
    <location>
        <begin position="772"/>
        <end position="785"/>
    </location>
</feature>
<dbReference type="GO" id="GO:0005886">
    <property type="term" value="C:plasma membrane"/>
    <property type="evidence" value="ECO:0007669"/>
    <property type="project" value="TreeGrafter"/>
</dbReference>
<reference evidence="10" key="3">
    <citation type="submission" date="2025-09" db="UniProtKB">
        <authorList>
            <consortium name="Ensembl"/>
        </authorList>
    </citation>
    <scope>IDENTIFICATION</scope>
</reference>
<dbReference type="InterPro" id="IPR001627">
    <property type="entry name" value="Semap_dom"/>
</dbReference>
<evidence type="ECO:0000256" key="4">
    <source>
        <dbReference type="ARBA" id="ARBA00023180"/>
    </source>
</evidence>
<comment type="subcellular location">
    <subcellularLocation>
        <location evidence="1">Membrane</location>
    </subcellularLocation>
</comment>
<dbReference type="PROSITE" id="PS51004">
    <property type="entry name" value="SEMA"/>
    <property type="match status" value="1"/>
</dbReference>
<proteinExistence type="predicted"/>
<dbReference type="GeneTree" id="ENSGT00940000154870"/>
<keyword evidence="7" id="KW-0812">Transmembrane</keyword>
<dbReference type="GO" id="GO:0030335">
    <property type="term" value="P:positive regulation of cell migration"/>
    <property type="evidence" value="ECO:0007669"/>
    <property type="project" value="TreeGrafter"/>
</dbReference>
<dbReference type="AlphaFoldDB" id="A0A3P8WR15"/>